<name>A0A392QSF5_9FABA</name>
<organism evidence="1 2">
    <name type="scientific">Trifolium medium</name>
    <dbReference type="NCBI Taxonomy" id="97028"/>
    <lineage>
        <taxon>Eukaryota</taxon>
        <taxon>Viridiplantae</taxon>
        <taxon>Streptophyta</taxon>
        <taxon>Embryophyta</taxon>
        <taxon>Tracheophyta</taxon>
        <taxon>Spermatophyta</taxon>
        <taxon>Magnoliopsida</taxon>
        <taxon>eudicotyledons</taxon>
        <taxon>Gunneridae</taxon>
        <taxon>Pentapetalae</taxon>
        <taxon>rosids</taxon>
        <taxon>fabids</taxon>
        <taxon>Fabales</taxon>
        <taxon>Fabaceae</taxon>
        <taxon>Papilionoideae</taxon>
        <taxon>50 kb inversion clade</taxon>
        <taxon>NPAAA clade</taxon>
        <taxon>Hologalegina</taxon>
        <taxon>IRL clade</taxon>
        <taxon>Trifolieae</taxon>
        <taxon>Trifolium</taxon>
    </lineage>
</organism>
<sequence>MGGKRHGCEYETRFEETVGDGGDDNIGCVIGNNLEFFVEKETVAVD</sequence>
<keyword evidence="2" id="KW-1185">Reference proteome</keyword>
<protein>
    <submittedName>
        <fullName evidence="1">Uncharacterized protein</fullName>
    </submittedName>
</protein>
<dbReference type="EMBL" id="LXQA010155409">
    <property type="protein sequence ID" value="MCI26802.1"/>
    <property type="molecule type" value="Genomic_DNA"/>
</dbReference>
<evidence type="ECO:0000313" key="1">
    <source>
        <dbReference type="EMBL" id="MCI26802.1"/>
    </source>
</evidence>
<accession>A0A392QSF5</accession>
<dbReference type="AlphaFoldDB" id="A0A392QSF5"/>
<evidence type="ECO:0000313" key="2">
    <source>
        <dbReference type="Proteomes" id="UP000265520"/>
    </source>
</evidence>
<proteinExistence type="predicted"/>
<comment type="caution">
    <text evidence="1">The sequence shown here is derived from an EMBL/GenBank/DDBJ whole genome shotgun (WGS) entry which is preliminary data.</text>
</comment>
<dbReference type="Proteomes" id="UP000265520">
    <property type="component" value="Unassembled WGS sequence"/>
</dbReference>
<reference evidence="1 2" key="1">
    <citation type="journal article" date="2018" name="Front. Plant Sci.">
        <title>Red Clover (Trifolium pratense) and Zigzag Clover (T. medium) - A Picture of Genomic Similarities and Differences.</title>
        <authorList>
            <person name="Dluhosova J."/>
            <person name="Istvanek J."/>
            <person name="Nedelnik J."/>
            <person name="Repkova J."/>
        </authorList>
    </citation>
    <scope>NUCLEOTIDE SEQUENCE [LARGE SCALE GENOMIC DNA]</scope>
    <source>
        <strain evidence="2">cv. 10/8</strain>
        <tissue evidence="1">Leaf</tissue>
    </source>
</reference>